<dbReference type="Pfam" id="PF00903">
    <property type="entry name" value="Glyoxalase"/>
    <property type="match status" value="1"/>
</dbReference>
<dbReference type="RefSeq" id="WP_218133377.1">
    <property type="nucleotide sequence ID" value="NZ_FNMZ01000002.1"/>
</dbReference>
<evidence type="ECO:0000259" key="2">
    <source>
        <dbReference type="PROSITE" id="PS51819"/>
    </source>
</evidence>
<sequence>MAPETPRMMWGHININVSDLDRARAFYALLGFTEYRAGIPYLGLEDGAEPRPLPPQCAEALGVPPGATGRACILELGGGYPKLDLTEFRGLAARPPLETSDLGVARICLGTRDLAAEHARLSAAGVAFVSPPRECPEGMAKIALARDPDGTLIELIEVVRDRWPAP</sequence>
<dbReference type="InterPro" id="IPR051785">
    <property type="entry name" value="MMCE/EMCE_epimerase"/>
</dbReference>
<dbReference type="InterPro" id="IPR029068">
    <property type="entry name" value="Glyas_Bleomycin-R_OHBP_Dase"/>
</dbReference>
<protein>
    <submittedName>
        <fullName evidence="3">Catechol 2,3-dioxygenase</fullName>
    </submittedName>
</protein>
<dbReference type="PANTHER" id="PTHR43048:SF3">
    <property type="entry name" value="METHYLMALONYL-COA EPIMERASE, MITOCHONDRIAL"/>
    <property type="match status" value="1"/>
</dbReference>
<dbReference type="AlphaFoldDB" id="A0A1H2XD03"/>
<keyword evidence="4" id="KW-1185">Reference proteome</keyword>
<dbReference type="InterPro" id="IPR004360">
    <property type="entry name" value="Glyas_Fos-R_dOase_dom"/>
</dbReference>
<dbReference type="Proteomes" id="UP000199118">
    <property type="component" value="Unassembled WGS sequence"/>
</dbReference>
<organism evidence="3 4">
    <name type="scientific">Albimonas donghaensis</name>
    <dbReference type="NCBI Taxonomy" id="356660"/>
    <lineage>
        <taxon>Bacteria</taxon>
        <taxon>Pseudomonadati</taxon>
        <taxon>Pseudomonadota</taxon>
        <taxon>Alphaproteobacteria</taxon>
        <taxon>Rhodobacterales</taxon>
        <taxon>Paracoccaceae</taxon>
        <taxon>Albimonas</taxon>
    </lineage>
</organism>
<keyword evidence="3" id="KW-0223">Dioxygenase</keyword>
<name>A0A1H2XD03_9RHOB</name>
<dbReference type="GO" id="GO:0004493">
    <property type="term" value="F:methylmalonyl-CoA epimerase activity"/>
    <property type="evidence" value="ECO:0007669"/>
    <property type="project" value="TreeGrafter"/>
</dbReference>
<dbReference type="PROSITE" id="PS51819">
    <property type="entry name" value="VOC"/>
    <property type="match status" value="1"/>
</dbReference>
<dbReference type="GO" id="GO:0046872">
    <property type="term" value="F:metal ion binding"/>
    <property type="evidence" value="ECO:0007669"/>
    <property type="project" value="UniProtKB-KW"/>
</dbReference>
<dbReference type="SUPFAM" id="SSF54593">
    <property type="entry name" value="Glyoxalase/Bleomycin resistance protein/Dihydroxybiphenyl dioxygenase"/>
    <property type="match status" value="1"/>
</dbReference>
<keyword evidence="3" id="KW-0560">Oxidoreductase</keyword>
<evidence type="ECO:0000313" key="3">
    <source>
        <dbReference type="EMBL" id="SDW90334.1"/>
    </source>
</evidence>
<dbReference type="InterPro" id="IPR037523">
    <property type="entry name" value="VOC_core"/>
</dbReference>
<feature type="domain" description="VOC" evidence="2">
    <location>
        <begin position="9"/>
        <end position="158"/>
    </location>
</feature>
<dbReference type="EMBL" id="FNMZ01000002">
    <property type="protein sequence ID" value="SDW90334.1"/>
    <property type="molecule type" value="Genomic_DNA"/>
</dbReference>
<keyword evidence="1" id="KW-0479">Metal-binding</keyword>
<evidence type="ECO:0000313" key="4">
    <source>
        <dbReference type="Proteomes" id="UP000199118"/>
    </source>
</evidence>
<dbReference type="GO" id="GO:0051213">
    <property type="term" value="F:dioxygenase activity"/>
    <property type="evidence" value="ECO:0007669"/>
    <property type="project" value="UniProtKB-KW"/>
</dbReference>
<reference evidence="3 4" key="1">
    <citation type="submission" date="2016-10" db="EMBL/GenBank/DDBJ databases">
        <authorList>
            <person name="de Groot N.N."/>
        </authorList>
    </citation>
    <scope>NUCLEOTIDE SEQUENCE [LARGE SCALE GENOMIC DNA]</scope>
    <source>
        <strain evidence="3 4">DSM 17890</strain>
    </source>
</reference>
<gene>
    <name evidence="3" type="ORF">SAMN05444336_102683</name>
</gene>
<dbReference type="STRING" id="356660.SAMN05444336_102683"/>
<evidence type="ECO:0000256" key="1">
    <source>
        <dbReference type="ARBA" id="ARBA00022723"/>
    </source>
</evidence>
<dbReference type="Gene3D" id="3.10.180.10">
    <property type="entry name" value="2,3-Dihydroxybiphenyl 1,2-Dioxygenase, domain 1"/>
    <property type="match status" value="1"/>
</dbReference>
<dbReference type="GO" id="GO:0046491">
    <property type="term" value="P:L-methylmalonyl-CoA metabolic process"/>
    <property type="evidence" value="ECO:0007669"/>
    <property type="project" value="TreeGrafter"/>
</dbReference>
<proteinExistence type="predicted"/>
<dbReference type="PANTHER" id="PTHR43048">
    <property type="entry name" value="METHYLMALONYL-COA EPIMERASE"/>
    <property type="match status" value="1"/>
</dbReference>
<accession>A0A1H2XD03</accession>